<sequence>MRFQGLVIVASILGGVFAHPQPQLRDAQVGTETPYIRSYFFAGGRYVDDGAGGHIFRDQMYVERLVPASGVTQGTPIVFIHGQAQTGSNFLNKPDGGQGWASQFIRQGYELYIVDQTFRGR</sequence>
<accession>A0A8K0T746</accession>
<reference evidence="2" key="1">
    <citation type="journal article" date="2021" name="Nat. Commun.">
        <title>Genetic determinants of endophytism in the Arabidopsis root mycobiome.</title>
        <authorList>
            <person name="Mesny F."/>
            <person name="Miyauchi S."/>
            <person name="Thiergart T."/>
            <person name="Pickel B."/>
            <person name="Atanasova L."/>
            <person name="Karlsson M."/>
            <person name="Huettel B."/>
            <person name="Barry K.W."/>
            <person name="Haridas S."/>
            <person name="Chen C."/>
            <person name="Bauer D."/>
            <person name="Andreopoulos W."/>
            <person name="Pangilinan J."/>
            <person name="LaButti K."/>
            <person name="Riley R."/>
            <person name="Lipzen A."/>
            <person name="Clum A."/>
            <person name="Drula E."/>
            <person name="Henrissat B."/>
            <person name="Kohler A."/>
            <person name="Grigoriev I.V."/>
            <person name="Martin F.M."/>
            <person name="Hacquard S."/>
        </authorList>
    </citation>
    <scope>NUCLEOTIDE SEQUENCE</scope>
    <source>
        <strain evidence="2">MPI-CAGE-AT-0016</strain>
    </source>
</reference>
<evidence type="ECO:0000313" key="3">
    <source>
        <dbReference type="Proteomes" id="UP000813385"/>
    </source>
</evidence>
<name>A0A8K0T746_9PEZI</name>
<dbReference type="SUPFAM" id="SSF53474">
    <property type="entry name" value="alpha/beta-Hydrolases"/>
    <property type="match status" value="1"/>
</dbReference>
<dbReference type="EMBL" id="JAGPXD010000005">
    <property type="protein sequence ID" value="KAH7353188.1"/>
    <property type="molecule type" value="Genomic_DNA"/>
</dbReference>
<evidence type="ECO:0000256" key="1">
    <source>
        <dbReference type="SAM" id="SignalP"/>
    </source>
</evidence>
<keyword evidence="3" id="KW-1185">Reference proteome</keyword>
<keyword evidence="1" id="KW-0732">Signal</keyword>
<dbReference type="OrthoDB" id="9978720at2759"/>
<gene>
    <name evidence="2" type="ORF">B0T11DRAFT_300365</name>
</gene>
<dbReference type="AlphaFoldDB" id="A0A8K0T746"/>
<protein>
    <submittedName>
        <fullName evidence="2">Uncharacterized protein</fullName>
    </submittedName>
</protein>
<dbReference type="InterPro" id="IPR029058">
    <property type="entry name" value="AB_hydrolase_fold"/>
</dbReference>
<feature type="signal peptide" evidence="1">
    <location>
        <begin position="1"/>
        <end position="18"/>
    </location>
</feature>
<proteinExistence type="predicted"/>
<feature type="chain" id="PRO_5035423132" evidence="1">
    <location>
        <begin position="19"/>
        <end position="121"/>
    </location>
</feature>
<evidence type="ECO:0000313" key="2">
    <source>
        <dbReference type="EMBL" id="KAH7353188.1"/>
    </source>
</evidence>
<dbReference type="Proteomes" id="UP000813385">
    <property type="component" value="Unassembled WGS sequence"/>
</dbReference>
<comment type="caution">
    <text evidence="2">The sequence shown here is derived from an EMBL/GenBank/DDBJ whole genome shotgun (WGS) entry which is preliminary data.</text>
</comment>
<dbReference type="Gene3D" id="3.40.50.1820">
    <property type="entry name" value="alpha/beta hydrolase"/>
    <property type="match status" value="1"/>
</dbReference>
<feature type="non-terminal residue" evidence="2">
    <location>
        <position position="1"/>
    </location>
</feature>
<organism evidence="2 3">
    <name type="scientific">Plectosphaerella cucumerina</name>
    <dbReference type="NCBI Taxonomy" id="40658"/>
    <lineage>
        <taxon>Eukaryota</taxon>
        <taxon>Fungi</taxon>
        <taxon>Dikarya</taxon>
        <taxon>Ascomycota</taxon>
        <taxon>Pezizomycotina</taxon>
        <taxon>Sordariomycetes</taxon>
        <taxon>Hypocreomycetidae</taxon>
        <taxon>Glomerellales</taxon>
        <taxon>Plectosphaerellaceae</taxon>
        <taxon>Plectosphaerella</taxon>
    </lineage>
</organism>